<proteinExistence type="predicted"/>
<name>A0A5J4TTC5_9EUKA</name>
<sequence length="281" mass="32014">SDRSSVRQVKFSECIITNNRGNGYCGAVLIDSLTKCTINFIDSFFNENSGTEVNDIWIRSTNSQRVIFVSNKTVSGTRDGSRDKPYLLIQDSFPKLNYTSKPVNMPRTIYILDDLWDESLYDVSFANPLTIKSGINDDQNQVRQKVTWITTRAIDVTIYYRTGELTLEYIQFNFSIVSGQVRPSNDLIYINGQNSLTVISCVFNGLGFDGNLVWNIINSYQGKRMILTDSIFQNTNVIYGVVLFNESHANAEFVAQNCQFLFLKSIQSTSWVMQLLCRGYF</sequence>
<dbReference type="Proteomes" id="UP000324800">
    <property type="component" value="Unassembled WGS sequence"/>
</dbReference>
<dbReference type="InterPro" id="IPR011050">
    <property type="entry name" value="Pectin_lyase_fold/virulence"/>
</dbReference>
<comment type="caution">
    <text evidence="1">The sequence shown here is derived from an EMBL/GenBank/DDBJ whole genome shotgun (WGS) entry which is preliminary data.</text>
</comment>
<gene>
    <name evidence="1" type="ORF">EZS28_043310</name>
</gene>
<dbReference type="EMBL" id="SNRW01025936">
    <property type="protein sequence ID" value="KAA6361163.1"/>
    <property type="molecule type" value="Genomic_DNA"/>
</dbReference>
<evidence type="ECO:0000313" key="2">
    <source>
        <dbReference type="Proteomes" id="UP000324800"/>
    </source>
</evidence>
<evidence type="ECO:0000313" key="1">
    <source>
        <dbReference type="EMBL" id="KAA6361163.1"/>
    </source>
</evidence>
<reference evidence="1 2" key="1">
    <citation type="submission" date="2019-03" db="EMBL/GenBank/DDBJ databases">
        <title>Single cell metagenomics reveals metabolic interactions within the superorganism composed of flagellate Streblomastix strix and complex community of Bacteroidetes bacteria on its surface.</title>
        <authorList>
            <person name="Treitli S.C."/>
            <person name="Kolisko M."/>
            <person name="Husnik F."/>
            <person name="Keeling P."/>
            <person name="Hampl V."/>
        </authorList>
    </citation>
    <scope>NUCLEOTIDE SEQUENCE [LARGE SCALE GENOMIC DNA]</scope>
    <source>
        <strain evidence="1">ST1C</strain>
    </source>
</reference>
<dbReference type="SUPFAM" id="SSF51126">
    <property type="entry name" value="Pectin lyase-like"/>
    <property type="match status" value="1"/>
</dbReference>
<dbReference type="AlphaFoldDB" id="A0A5J4TTC5"/>
<organism evidence="1 2">
    <name type="scientific">Streblomastix strix</name>
    <dbReference type="NCBI Taxonomy" id="222440"/>
    <lineage>
        <taxon>Eukaryota</taxon>
        <taxon>Metamonada</taxon>
        <taxon>Preaxostyla</taxon>
        <taxon>Oxymonadida</taxon>
        <taxon>Streblomastigidae</taxon>
        <taxon>Streblomastix</taxon>
    </lineage>
</organism>
<protein>
    <recommendedName>
        <fullName evidence="3">Right handed beta helix domain-containing protein</fullName>
    </recommendedName>
</protein>
<accession>A0A5J4TTC5</accession>
<feature type="non-terminal residue" evidence="1">
    <location>
        <position position="1"/>
    </location>
</feature>
<evidence type="ECO:0008006" key="3">
    <source>
        <dbReference type="Google" id="ProtNLM"/>
    </source>
</evidence>